<feature type="domain" description="MADF" evidence="6">
    <location>
        <begin position="102"/>
        <end position="195"/>
    </location>
</feature>
<keyword evidence="3 4" id="KW-0175">Coiled coil</keyword>
<protein>
    <recommendedName>
        <fullName evidence="6">MADF domain-containing protein</fullName>
    </recommendedName>
</protein>
<evidence type="ECO:0000313" key="7">
    <source>
        <dbReference type="EMBL" id="CAJ0952180.1"/>
    </source>
</evidence>
<sequence>MNSKNGSNKPGLKTAVSKSDCDLEKLKKENGATEPRACSHVFGEPSSSSPSTHREADEADSPGEEVVPEDEGRGGETHGEGSQLVSQRAPDSDGEEVGLDIDLLIDLVRDRPLWNMGDRRHADLSVTRRLWEQICSELIPRWEDLDVQAQIQERERIVKRWRSIRDRFKKEFNKEMRAPEWIWRTQEHVQIHKGPVVPQVNDGHPKCQLFHGALHSGDHVENLKSKKKMNSKNGSNKPGLKTAVSKSDCDLEKLKKENGILRKKLEESSKSKLSGGERNRLLEKILDLETQNVKDSNDRARQGEVIENFSEALHDSNNGQVLLVEKEAERLEEISTGIRKLLPPCKVHWKDGPSADVQHPPKTEDINRVHILEAQLKDALEKNRQWLVYDQQREAYVQGLMARMVDLEQQVANAKQTQQAKESNSQAQEDKQKYYDRLLLTAKKDLEGERQITAQLNSELSAVRMQHEEKNKELENVSAALKSLQESEKGQREEERRRFKEKMQRIKDELDLYREKYEAEKKKTWDLSNQIQRCTSDLENGKIDQQNVQQQLNKVLKELRKTQEQITKLEPAGTCHDYV</sequence>
<dbReference type="InterPro" id="IPR022008">
    <property type="entry name" value="EABR"/>
</dbReference>
<dbReference type="InterPro" id="IPR006578">
    <property type="entry name" value="MADF-dom"/>
</dbReference>
<feature type="region of interest" description="Disordered" evidence="5">
    <location>
        <begin position="1"/>
        <end position="95"/>
    </location>
</feature>
<dbReference type="Proteomes" id="UP001176940">
    <property type="component" value="Unassembled WGS sequence"/>
</dbReference>
<feature type="compositionally biased region" description="Acidic residues" evidence="5">
    <location>
        <begin position="57"/>
        <end position="69"/>
    </location>
</feature>
<feature type="compositionally biased region" description="Basic and acidic residues" evidence="5">
    <location>
        <begin position="70"/>
        <end position="79"/>
    </location>
</feature>
<dbReference type="Gene3D" id="1.20.5.1180">
    <property type="entry name" value="Geminin coiled-coil domain"/>
    <property type="match status" value="1"/>
</dbReference>
<dbReference type="PROSITE" id="PS51029">
    <property type="entry name" value="MADF"/>
    <property type="match status" value="1"/>
</dbReference>
<dbReference type="EMBL" id="CAUEEQ010034421">
    <property type="protein sequence ID" value="CAJ0952180.1"/>
    <property type="molecule type" value="Genomic_DNA"/>
</dbReference>
<feature type="compositionally biased region" description="Basic and acidic residues" evidence="5">
    <location>
        <begin position="19"/>
        <end position="31"/>
    </location>
</feature>
<comment type="subcellular location">
    <subcellularLocation>
        <location evidence="1">Cytoplasm</location>
    </subcellularLocation>
</comment>
<dbReference type="InterPro" id="IPR038926">
    <property type="entry name" value="CEP55"/>
</dbReference>
<evidence type="ECO:0000256" key="3">
    <source>
        <dbReference type="ARBA" id="ARBA00023054"/>
    </source>
</evidence>
<gene>
    <name evidence="7" type="ORF">RIMI_LOCUS13752461</name>
</gene>
<dbReference type="PANTHER" id="PTHR31838:SF1">
    <property type="entry name" value="CENTROSOMAL PROTEIN OF 55 KDA"/>
    <property type="match status" value="1"/>
</dbReference>
<evidence type="ECO:0000256" key="1">
    <source>
        <dbReference type="ARBA" id="ARBA00004496"/>
    </source>
</evidence>
<evidence type="ECO:0000256" key="5">
    <source>
        <dbReference type="SAM" id="MobiDB-lite"/>
    </source>
</evidence>
<evidence type="ECO:0000256" key="4">
    <source>
        <dbReference type="SAM" id="Coils"/>
    </source>
</evidence>
<keyword evidence="8" id="KW-1185">Reference proteome</keyword>
<proteinExistence type="predicted"/>
<dbReference type="Pfam" id="PF10545">
    <property type="entry name" value="MADF_DNA_bdg"/>
    <property type="match status" value="1"/>
</dbReference>
<reference evidence="7" key="1">
    <citation type="submission" date="2023-07" db="EMBL/GenBank/DDBJ databases">
        <authorList>
            <person name="Stuckert A."/>
        </authorList>
    </citation>
    <scope>NUCLEOTIDE SEQUENCE</scope>
</reference>
<dbReference type="PANTHER" id="PTHR31838">
    <property type="entry name" value="CENTROSOMAL PROTEIN OF 55 KDA"/>
    <property type="match status" value="1"/>
</dbReference>
<evidence type="ECO:0000256" key="2">
    <source>
        <dbReference type="ARBA" id="ARBA00022490"/>
    </source>
</evidence>
<comment type="caution">
    <text evidence="7">The sequence shown here is derived from an EMBL/GenBank/DDBJ whole genome shotgun (WGS) entry which is preliminary data.</text>
</comment>
<name>A0ABN9LYY5_9NEOB</name>
<organism evidence="7 8">
    <name type="scientific">Ranitomeya imitator</name>
    <name type="common">mimic poison frog</name>
    <dbReference type="NCBI Taxonomy" id="111125"/>
    <lineage>
        <taxon>Eukaryota</taxon>
        <taxon>Metazoa</taxon>
        <taxon>Chordata</taxon>
        <taxon>Craniata</taxon>
        <taxon>Vertebrata</taxon>
        <taxon>Euteleostomi</taxon>
        <taxon>Amphibia</taxon>
        <taxon>Batrachia</taxon>
        <taxon>Anura</taxon>
        <taxon>Neobatrachia</taxon>
        <taxon>Hyloidea</taxon>
        <taxon>Dendrobatidae</taxon>
        <taxon>Dendrobatinae</taxon>
        <taxon>Ranitomeya</taxon>
    </lineage>
</organism>
<dbReference type="Pfam" id="PF12180">
    <property type="entry name" value="EABR"/>
    <property type="match status" value="1"/>
</dbReference>
<feature type="coiled-coil region" evidence="4">
    <location>
        <begin position="457"/>
        <end position="565"/>
    </location>
</feature>
<feature type="coiled-coil region" evidence="4">
    <location>
        <begin position="397"/>
        <end position="424"/>
    </location>
</feature>
<keyword evidence="2" id="KW-0963">Cytoplasm</keyword>
<evidence type="ECO:0000259" key="6">
    <source>
        <dbReference type="PROSITE" id="PS51029"/>
    </source>
</evidence>
<accession>A0ABN9LYY5</accession>
<evidence type="ECO:0000313" key="8">
    <source>
        <dbReference type="Proteomes" id="UP001176940"/>
    </source>
</evidence>